<reference evidence="4" key="1">
    <citation type="submission" date="2025-08" db="UniProtKB">
        <authorList>
            <consortium name="RefSeq"/>
        </authorList>
    </citation>
    <scope>IDENTIFICATION</scope>
    <source>
        <tissue evidence="4">Stem</tissue>
    </source>
</reference>
<name>A0A1S3BEW7_CUCME</name>
<dbReference type="InParanoid" id="A0A1S3BEW7"/>
<dbReference type="InterPro" id="IPR005061">
    <property type="entry name" value="Ist1"/>
</dbReference>
<protein>
    <submittedName>
        <fullName evidence="4">Uncharacterized protein LOC103489273</fullName>
    </submittedName>
</protein>
<dbReference type="Gramene" id="MELO3C012232.2.1">
    <property type="protein sequence ID" value="MELO3C012232.2.1"/>
    <property type="gene ID" value="MELO3C012232.2"/>
</dbReference>
<gene>
    <name evidence="4" type="primary">LOC103489273</name>
</gene>
<evidence type="ECO:0000313" key="3">
    <source>
        <dbReference type="Proteomes" id="UP001652600"/>
    </source>
</evidence>
<dbReference type="PANTHER" id="PTHR12161:SF16">
    <property type="entry name" value="REGULATOR OF VPS4 ACTIVITY IN THE MVB PATHWAY PROTEIN"/>
    <property type="match status" value="1"/>
</dbReference>
<dbReference type="Proteomes" id="UP001652600">
    <property type="component" value="Chromosome 10"/>
</dbReference>
<feature type="compositionally biased region" description="Basic and acidic residues" evidence="2">
    <location>
        <begin position="289"/>
        <end position="308"/>
    </location>
</feature>
<dbReference type="RefSeq" id="XP_008446583.2">
    <property type="nucleotide sequence ID" value="XM_008448361.3"/>
</dbReference>
<dbReference type="Pfam" id="PF03398">
    <property type="entry name" value="Ist1"/>
    <property type="match status" value="1"/>
</dbReference>
<accession>A0A1S3BEW7</accession>
<keyword evidence="3" id="KW-1185">Reference proteome</keyword>
<dbReference type="Gene3D" id="1.20.1260.60">
    <property type="entry name" value="Vacuolar protein sorting-associated protein Ist1"/>
    <property type="match status" value="1"/>
</dbReference>
<dbReference type="eggNOG" id="KOG2027">
    <property type="taxonomic scope" value="Eukaryota"/>
</dbReference>
<sequence>MGKKLDALLGRSFKTTRFKALVNLAISRLAVLANQRQVRSSQARSDVVQLLQLGHHERALFRVEQVIKDQKLLDAYAIIESYCEVVLERIKQLEHQRECPEELKEAISGLIFASSRCGDFPELIEIRSVITNRFGKEFTARAIELRNNCAVGPMIVQKLSARPASLEIKLKLLKQIASEHGITLKDLEDYEVSSEEKVVVMAEEKKEEPQQETKVEGVFQILPEEIEKDNRYADSMRGRKKYKDVADAAQAAFESAAYAAAAARAAVELSQSKSLDHDDLSNLSPKPRKSTETLESKNTEKEMNKEESGSTSIEEESENGTELKQPVSSSSSEAGDASLKENEIPIEAINIIELLEKDLAFDESDVDAAKGESSSSATEERNLSFESHEKMESESAEITTNNEESDNDDTAQNISIGNEAVIRTIDVRGHRGA</sequence>
<proteinExistence type="inferred from homology"/>
<feature type="region of interest" description="Disordered" evidence="2">
    <location>
        <begin position="365"/>
        <end position="416"/>
    </location>
</feature>
<evidence type="ECO:0000256" key="2">
    <source>
        <dbReference type="SAM" id="MobiDB-lite"/>
    </source>
</evidence>
<dbReference type="KEGG" id="cmo:103489273"/>
<organism evidence="3 4">
    <name type="scientific">Cucumis melo</name>
    <name type="common">Muskmelon</name>
    <dbReference type="NCBI Taxonomy" id="3656"/>
    <lineage>
        <taxon>Eukaryota</taxon>
        <taxon>Viridiplantae</taxon>
        <taxon>Streptophyta</taxon>
        <taxon>Embryophyta</taxon>
        <taxon>Tracheophyta</taxon>
        <taxon>Spermatophyta</taxon>
        <taxon>Magnoliopsida</taxon>
        <taxon>eudicotyledons</taxon>
        <taxon>Gunneridae</taxon>
        <taxon>Pentapetalae</taxon>
        <taxon>rosids</taxon>
        <taxon>fabids</taxon>
        <taxon>Cucurbitales</taxon>
        <taxon>Cucurbitaceae</taxon>
        <taxon>Benincaseae</taxon>
        <taxon>Cucumis</taxon>
    </lineage>
</organism>
<dbReference type="InterPro" id="IPR042277">
    <property type="entry name" value="IST1-like"/>
</dbReference>
<feature type="region of interest" description="Disordered" evidence="2">
    <location>
        <begin position="271"/>
        <end position="343"/>
    </location>
</feature>
<dbReference type="GeneID" id="103489273"/>
<evidence type="ECO:0000256" key="1">
    <source>
        <dbReference type="ARBA" id="ARBA00005536"/>
    </source>
</evidence>
<feature type="compositionally biased region" description="Basic and acidic residues" evidence="2">
    <location>
        <begin position="378"/>
        <end position="393"/>
    </location>
</feature>
<dbReference type="GO" id="GO:0015031">
    <property type="term" value="P:protein transport"/>
    <property type="evidence" value="ECO:0007669"/>
    <property type="project" value="InterPro"/>
</dbReference>
<dbReference type="AlphaFoldDB" id="A0A1S3BEW7"/>
<comment type="similarity">
    <text evidence="1">Belongs to the IST1 family.</text>
</comment>
<evidence type="ECO:0000313" key="4">
    <source>
        <dbReference type="RefSeq" id="XP_008446583.2"/>
    </source>
</evidence>
<dbReference type="PANTHER" id="PTHR12161">
    <property type="entry name" value="IST1 FAMILY MEMBER"/>
    <property type="match status" value="1"/>
</dbReference>